<comment type="similarity">
    <text evidence="2 10 12">Belongs to the GrpE family.</text>
</comment>
<evidence type="ECO:0000256" key="12">
    <source>
        <dbReference type="RuleBase" id="RU004478"/>
    </source>
</evidence>
<comment type="caution">
    <text evidence="14">The sequence shown here is derived from an EMBL/GenBank/DDBJ whole genome shotgun (WGS) entry which is preliminary data.</text>
</comment>
<dbReference type="NCBIfam" id="NF010737">
    <property type="entry name" value="PRK14139.1"/>
    <property type="match status" value="1"/>
</dbReference>
<dbReference type="CDD" id="cd00446">
    <property type="entry name" value="GrpE"/>
    <property type="match status" value="1"/>
</dbReference>
<organism evidence="14 15">
    <name type="scientific">Candidatus Methylobacter titanis</name>
    <dbReference type="NCBI Taxonomy" id="3053457"/>
    <lineage>
        <taxon>Bacteria</taxon>
        <taxon>Pseudomonadati</taxon>
        <taxon>Pseudomonadota</taxon>
        <taxon>Gammaproteobacteria</taxon>
        <taxon>Methylococcales</taxon>
        <taxon>Methylococcaceae</taxon>
        <taxon>Methylobacter</taxon>
    </lineage>
</organism>
<feature type="region of interest" description="Disordered" evidence="13">
    <location>
        <begin position="1"/>
        <end position="32"/>
    </location>
</feature>
<sequence>MSTDQEAPESQVETETESETVTEPHTELTEHEFTVDELKQALAQAEQKAQENWDKAVRIQAEMENLKRRTQKDLEDAHKFALTGFAKELLSVLDSLVLGLQAATGDSEDVKKFREGSELTIKQFESAFAKFKIEAIDPIGQPFNAELHQAMAMQVVEDAEPNTVVNVFQKGYVLNGRLLRPAMVLVAKAAEKKPTDSPSIDEQA</sequence>
<dbReference type="SUPFAM" id="SSF51064">
    <property type="entry name" value="Head domain of nucleotide exchange factor GrpE"/>
    <property type="match status" value="1"/>
</dbReference>
<dbReference type="SUPFAM" id="SSF58014">
    <property type="entry name" value="Coiled-coil domain of nucleotide exchange factor GrpE"/>
    <property type="match status" value="1"/>
</dbReference>
<evidence type="ECO:0000256" key="11">
    <source>
        <dbReference type="RuleBase" id="RU000639"/>
    </source>
</evidence>
<dbReference type="PRINTS" id="PR00773">
    <property type="entry name" value="GRPEPROTEIN"/>
</dbReference>
<comment type="function">
    <text evidence="7 10 11">Participates actively in the response to hyperosmotic and heat shock by preventing the aggregation of stress-denatured proteins, in association with DnaK and GrpE. It is the nucleotide exchange factor for DnaK and may function as a thermosensor. Unfolded proteins bind initially to DnaJ; upon interaction with the DnaJ-bound protein, DnaK hydrolyzes its bound ATP, resulting in the formation of a stable complex. GrpE releases ADP from DnaK; ATP binding to DnaK triggers the release of the substrate protein, thus completing the reaction cycle. Several rounds of ATP-dependent interactions between DnaJ, DnaK and GrpE are required for fully efficient folding.</text>
</comment>
<dbReference type="PANTHER" id="PTHR21237:SF23">
    <property type="entry name" value="GRPE PROTEIN HOMOLOG, MITOCHONDRIAL"/>
    <property type="match status" value="1"/>
</dbReference>
<evidence type="ECO:0000256" key="13">
    <source>
        <dbReference type="SAM" id="MobiDB-lite"/>
    </source>
</evidence>
<dbReference type="Gene3D" id="3.90.20.20">
    <property type="match status" value="1"/>
</dbReference>
<evidence type="ECO:0000313" key="15">
    <source>
        <dbReference type="Proteomes" id="UP001160519"/>
    </source>
</evidence>
<evidence type="ECO:0000256" key="8">
    <source>
        <dbReference type="ARBA" id="ARBA00072274"/>
    </source>
</evidence>
<dbReference type="GO" id="GO:0051087">
    <property type="term" value="F:protein-folding chaperone binding"/>
    <property type="evidence" value="ECO:0007669"/>
    <property type="project" value="InterPro"/>
</dbReference>
<evidence type="ECO:0000256" key="6">
    <source>
        <dbReference type="ARBA" id="ARBA00023186"/>
    </source>
</evidence>
<accession>A0AA43Q7U2</accession>
<dbReference type="PROSITE" id="PS01071">
    <property type="entry name" value="GRPE"/>
    <property type="match status" value="1"/>
</dbReference>
<dbReference type="InterPro" id="IPR009012">
    <property type="entry name" value="GrpE_head"/>
</dbReference>
<comment type="subunit">
    <text evidence="3 10">Homodimer.</text>
</comment>
<evidence type="ECO:0000313" key="14">
    <source>
        <dbReference type="EMBL" id="MDI1232112.1"/>
    </source>
</evidence>
<dbReference type="Pfam" id="PF01025">
    <property type="entry name" value="GrpE"/>
    <property type="match status" value="1"/>
</dbReference>
<dbReference type="GO" id="GO:0051082">
    <property type="term" value="F:unfolded protein binding"/>
    <property type="evidence" value="ECO:0007669"/>
    <property type="project" value="TreeGrafter"/>
</dbReference>
<dbReference type="GO" id="GO:0000774">
    <property type="term" value="F:adenyl-nucleotide exchange factor activity"/>
    <property type="evidence" value="ECO:0007669"/>
    <property type="project" value="InterPro"/>
</dbReference>
<evidence type="ECO:0000256" key="2">
    <source>
        <dbReference type="ARBA" id="ARBA00009054"/>
    </source>
</evidence>
<keyword evidence="15" id="KW-1185">Reference proteome</keyword>
<evidence type="ECO:0000256" key="4">
    <source>
        <dbReference type="ARBA" id="ARBA00022490"/>
    </source>
</evidence>
<keyword evidence="4 10" id="KW-0963">Cytoplasm</keyword>
<name>A0AA43Q7U2_9GAMM</name>
<evidence type="ECO:0000256" key="7">
    <source>
        <dbReference type="ARBA" id="ARBA00053401"/>
    </source>
</evidence>
<dbReference type="EMBL" id="JAQSDF010000059">
    <property type="protein sequence ID" value="MDI1232112.1"/>
    <property type="molecule type" value="Genomic_DNA"/>
</dbReference>
<evidence type="ECO:0000256" key="9">
    <source>
        <dbReference type="ARBA" id="ARBA00076414"/>
    </source>
</evidence>
<dbReference type="Gene3D" id="2.30.22.10">
    <property type="entry name" value="Head domain of nucleotide exchange factor GrpE"/>
    <property type="match status" value="1"/>
</dbReference>
<dbReference type="GO" id="GO:0005829">
    <property type="term" value="C:cytosol"/>
    <property type="evidence" value="ECO:0007669"/>
    <property type="project" value="TreeGrafter"/>
</dbReference>
<evidence type="ECO:0000256" key="5">
    <source>
        <dbReference type="ARBA" id="ARBA00023016"/>
    </source>
</evidence>
<protein>
    <recommendedName>
        <fullName evidence="8 10">Protein GrpE</fullName>
    </recommendedName>
    <alternativeName>
        <fullName evidence="9 10">HSP-70 cofactor</fullName>
    </alternativeName>
</protein>
<reference evidence="14" key="1">
    <citation type="submission" date="2023-01" db="EMBL/GenBank/DDBJ databases">
        <title>Biogeochemical cycle of methane in antarctic sediments.</title>
        <authorList>
            <person name="Roldan D.M."/>
            <person name="Menes R.J."/>
        </authorList>
    </citation>
    <scope>NUCLEOTIDE SEQUENCE [LARGE SCALE GENOMIC DNA]</scope>
    <source>
        <strain evidence="14">K-2018 MAG008</strain>
    </source>
</reference>
<dbReference type="NCBIfam" id="NF010738">
    <property type="entry name" value="PRK14140.1"/>
    <property type="match status" value="1"/>
</dbReference>
<evidence type="ECO:0000256" key="10">
    <source>
        <dbReference type="HAMAP-Rule" id="MF_01151"/>
    </source>
</evidence>
<dbReference type="AlphaFoldDB" id="A0AA43Q7U2"/>
<dbReference type="FunFam" id="2.30.22.10:FF:000001">
    <property type="entry name" value="Protein GrpE"/>
    <property type="match status" value="1"/>
</dbReference>
<keyword evidence="5 10" id="KW-0346">Stress response</keyword>
<dbReference type="HAMAP" id="MF_01151">
    <property type="entry name" value="GrpE"/>
    <property type="match status" value="1"/>
</dbReference>
<dbReference type="Proteomes" id="UP001160519">
    <property type="component" value="Unassembled WGS sequence"/>
</dbReference>
<dbReference type="NCBIfam" id="NF010748">
    <property type="entry name" value="PRK14150.1"/>
    <property type="match status" value="1"/>
</dbReference>
<keyword evidence="6 10" id="KW-0143">Chaperone</keyword>
<evidence type="ECO:0000256" key="3">
    <source>
        <dbReference type="ARBA" id="ARBA00011738"/>
    </source>
</evidence>
<proteinExistence type="inferred from homology"/>
<feature type="compositionally biased region" description="Basic and acidic residues" evidence="13">
    <location>
        <begin position="22"/>
        <end position="32"/>
    </location>
</feature>
<dbReference type="InterPro" id="IPR013805">
    <property type="entry name" value="GrpE_CC"/>
</dbReference>
<dbReference type="InterPro" id="IPR000740">
    <property type="entry name" value="GrpE"/>
</dbReference>
<dbReference type="PANTHER" id="PTHR21237">
    <property type="entry name" value="GRPE PROTEIN"/>
    <property type="match status" value="1"/>
</dbReference>
<dbReference type="GO" id="GO:0006457">
    <property type="term" value="P:protein folding"/>
    <property type="evidence" value="ECO:0007669"/>
    <property type="project" value="InterPro"/>
</dbReference>
<dbReference type="GO" id="GO:0042803">
    <property type="term" value="F:protein homodimerization activity"/>
    <property type="evidence" value="ECO:0007669"/>
    <property type="project" value="InterPro"/>
</dbReference>
<evidence type="ECO:0000256" key="1">
    <source>
        <dbReference type="ARBA" id="ARBA00004496"/>
    </source>
</evidence>
<comment type="subcellular location">
    <subcellularLocation>
        <location evidence="1 10">Cytoplasm</location>
    </subcellularLocation>
</comment>
<gene>
    <name evidence="10 14" type="primary">grpE</name>
    <name evidence="14" type="ORF">PSU93_13275</name>
</gene>